<reference evidence="4" key="1">
    <citation type="submission" date="2020-10" db="EMBL/GenBank/DDBJ databases">
        <title>An improved Amphimedon queenslandica hologenome assembly reveals how three proteobacterial symbionts can extend the metabolic phenotypic of their marine sponge host.</title>
        <authorList>
            <person name="Degnan B."/>
            <person name="Degnan S."/>
            <person name="Xiang X."/>
        </authorList>
    </citation>
    <scope>NUCLEOTIDE SEQUENCE</scope>
    <source>
        <strain evidence="4">AqS2</strain>
    </source>
</reference>
<dbReference type="EMBL" id="JADHEI010000044">
    <property type="protein sequence ID" value="MBF2735602.1"/>
    <property type="molecule type" value="Genomic_DNA"/>
</dbReference>
<dbReference type="InterPro" id="IPR036291">
    <property type="entry name" value="NAD(P)-bd_dom_sf"/>
</dbReference>
<dbReference type="InterPro" id="IPR051122">
    <property type="entry name" value="SDR_DHRS6-like"/>
</dbReference>
<comment type="caution">
    <text evidence="4">The sequence shown here is derived from an EMBL/GenBank/DDBJ whole genome shotgun (WGS) entry which is preliminary data.</text>
</comment>
<dbReference type="PRINTS" id="PR00080">
    <property type="entry name" value="SDRFAMILY"/>
</dbReference>
<gene>
    <name evidence="4" type="ORF">ISN26_05950</name>
</gene>
<dbReference type="PANTHER" id="PTHR43477:SF4">
    <property type="entry name" value="DEHYDROGENASE_REDUCTASE SDR FAMILY MEMBER 6"/>
    <property type="match status" value="1"/>
</dbReference>
<sequence>MAQQELAGRTAVVTGAVQGIGRAIADAFAAAGAQVAAADVNAAAFPPASELPEGLRFVQLDVTDDAQVAEVVKAAAPDILVNVAGVVHHGAALECSDADWEQAMRLNVRSAFKMCQAALPAMVERRDGCVINISSVASSLLGVPARCAYSVSKAALLGLTRSVAADYIKANVRANAICPGTVRTPSWEQRVRDLAAAEGISEEEALARFVARQPLGRVGLPGEVAALAVYLASPAGSFATGQEFSIDGGWSGVK</sequence>
<evidence type="ECO:0000313" key="5">
    <source>
        <dbReference type="Proteomes" id="UP000604381"/>
    </source>
</evidence>
<keyword evidence="5" id="KW-1185">Reference proteome</keyword>
<keyword evidence="3" id="KW-0520">NAD</keyword>
<evidence type="ECO:0000256" key="1">
    <source>
        <dbReference type="ARBA" id="ARBA00006484"/>
    </source>
</evidence>
<dbReference type="InterPro" id="IPR002347">
    <property type="entry name" value="SDR_fam"/>
</dbReference>
<dbReference type="Pfam" id="PF13561">
    <property type="entry name" value="adh_short_C2"/>
    <property type="match status" value="1"/>
</dbReference>
<name>A0A930UIM4_9GAMM</name>
<dbReference type="SUPFAM" id="SSF51735">
    <property type="entry name" value="NAD(P)-binding Rossmann-fold domains"/>
    <property type="match status" value="1"/>
</dbReference>
<evidence type="ECO:0000256" key="3">
    <source>
        <dbReference type="ARBA" id="ARBA00023027"/>
    </source>
</evidence>
<proteinExistence type="inferred from homology"/>
<dbReference type="PANTHER" id="PTHR43477">
    <property type="entry name" value="DIHYDROANTICAPSIN 7-DEHYDROGENASE"/>
    <property type="match status" value="1"/>
</dbReference>
<dbReference type="Gene3D" id="3.40.50.720">
    <property type="entry name" value="NAD(P)-binding Rossmann-like Domain"/>
    <property type="match status" value="1"/>
</dbReference>
<dbReference type="PRINTS" id="PR00081">
    <property type="entry name" value="GDHRDH"/>
</dbReference>
<evidence type="ECO:0000313" key="4">
    <source>
        <dbReference type="EMBL" id="MBF2735602.1"/>
    </source>
</evidence>
<dbReference type="InterPro" id="IPR020904">
    <property type="entry name" value="Sc_DH/Rdtase_CS"/>
</dbReference>
<dbReference type="FunFam" id="3.40.50.720:FF:000084">
    <property type="entry name" value="Short-chain dehydrogenase reductase"/>
    <property type="match status" value="1"/>
</dbReference>
<dbReference type="PROSITE" id="PS00061">
    <property type="entry name" value="ADH_SHORT"/>
    <property type="match status" value="1"/>
</dbReference>
<dbReference type="GO" id="GO:0016491">
    <property type="term" value="F:oxidoreductase activity"/>
    <property type="evidence" value="ECO:0007669"/>
    <property type="project" value="UniProtKB-KW"/>
</dbReference>
<dbReference type="AlphaFoldDB" id="A0A930UIM4"/>
<comment type="similarity">
    <text evidence="1">Belongs to the short-chain dehydrogenases/reductases (SDR) family.</text>
</comment>
<protein>
    <submittedName>
        <fullName evidence="4">SDR family oxidoreductase</fullName>
    </submittedName>
</protein>
<dbReference type="Proteomes" id="UP000604381">
    <property type="component" value="Unassembled WGS sequence"/>
</dbReference>
<accession>A0A930UIM4</accession>
<keyword evidence="2" id="KW-0560">Oxidoreductase</keyword>
<organism evidence="4 5">
    <name type="scientific">Candidatus Amphirhobacter heronislandensis</name>
    <dbReference type="NCBI Taxonomy" id="1732024"/>
    <lineage>
        <taxon>Bacteria</taxon>
        <taxon>Pseudomonadati</taxon>
        <taxon>Pseudomonadota</taxon>
        <taxon>Gammaproteobacteria</taxon>
        <taxon>Candidatus Tethybacterales</taxon>
        <taxon>Candidatus Tethybacteraceae</taxon>
        <taxon>Candidatus Amphirhobacter</taxon>
    </lineage>
</organism>
<evidence type="ECO:0000256" key="2">
    <source>
        <dbReference type="ARBA" id="ARBA00023002"/>
    </source>
</evidence>